<sequence length="90" mass="9757">MDLQSTATRRASAIGSGLSFQLNMAGSSSQMVGTVNNLQNVKKAKGANVTSRDKGDGMPQLKERVKNICELGYKEQHVKAHHMKVLDVQS</sequence>
<accession>A0A565BBS9</accession>
<proteinExistence type="predicted"/>
<name>A0A565BBS9_9BRAS</name>
<gene>
    <name evidence="1" type="ORF">ANE_LOCUS8721</name>
</gene>
<dbReference type="AlphaFoldDB" id="A0A565BBS9"/>
<keyword evidence="2" id="KW-1185">Reference proteome</keyword>
<dbReference type="EMBL" id="CABITT030000003">
    <property type="protein sequence ID" value="VVA98276.1"/>
    <property type="molecule type" value="Genomic_DNA"/>
</dbReference>
<reference evidence="1" key="1">
    <citation type="submission" date="2019-07" db="EMBL/GenBank/DDBJ databases">
        <authorList>
            <person name="Dittberner H."/>
        </authorList>
    </citation>
    <scope>NUCLEOTIDE SEQUENCE [LARGE SCALE GENOMIC DNA]</scope>
</reference>
<comment type="caution">
    <text evidence="1">The sequence shown here is derived from an EMBL/GenBank/DDBJ whole genome shotgun (WGS) entry which is preliminary data.</text>
</comment>
<evidence type="ECO:0000313" key="1">
    <source>
        <dbReference type="EMBL" id="VVA98276.1"/>
    </source>
</evidence>
<evidence type="ECO:0000313" key="2">
    <source>
        <dbReference type="Proteomes" id="UP000489600"/>
    </source>
</evidence>
<dbReference type="Proteomes" id="UP000489600">
    <property type="component" value="Unassembled WGS sequence"/>
</dbReference>
<organism evidence="1 2">
    <name type="scientific">Arabis nemorensis</name>
    <dbReference type="NCBI Taxonomy" id="586526"/>
    <lineage>
        <taxon>Eukaryota</taxon>
        <taxon>Viridiplantae</taxon>
        <taxon>Streptophyta</taxon>
        <taxon>Embryophyta</taxon>
        <taxon>Tracheophyta</taxon>
        <taxon>Spermatophyta</taxon>
        <taxon>Magnoliopsida</taxon>
        <taxon>eudicotyledons</taxon>
        <taxon>Gunneridae</taxon>
        <taxon>Pentapetalae</taxon>
        <taxon>rosids</taxon>
        <taxon>malvids</taxon>
        <taxon>Brassicales</taxon>
        <taxon>Brassicaceae</taxon>
        <taxon>Arabideae</taxon>
        <taxon>Arabis</taxon>
    </lineage>
</organism>
<protein>
    <submittedName>
        <fullName evidence="1">Uncharacterized protein</fullName>
    </submittedName>
</protein>